<dbReference type="Proteomes" id="UP000826212">
    <property type="component" value="Chromosome"/>
</dbReference>
<proteinExistence type="predicted"/>
<keyword evidence="2" id="KW-1185">Reference proteome</keyword>
<organism evidence="1 2">
    <name type="scientific">Halosquirtibacter laminarini</name>
    <dbReference type="NCBI Taxonomy" id="3374600"/>
    <lineage>
        <taxon>Bacteria</taxon>
        <taxon>Pseudomonadati</taxon>
        <taxon>Bacteroidota</taxon>
        <taxon>Bacteroidia</taxon>
        <taxon>Marinilabiliales</taxon>
        <taxon>Prolixibacteraceae</taxon>
        <taxon>Halosquirtibacter</taxon>
    </lineage>
</organism>
<reference evidence="1" key="1">
    <citation type="submission" date="2021-08" db="EMBL/GenBank/DDBJ databases">
        <title>Novel anaerobic bacterium isolated from sea squirt in East Sea, Republic of Korea.</title>
        <authorList>
            <person name="Nguyen T.H."/>
            <person name="Li Z."/>
            <person name="Lee Y.-J."/>
            <person name="Ko J."/>
            <person name="Kim S.-G."/>
        </authorList>
    </citation>
    <scope>NUCLEOTIDE SEQUENCE</scope>
    <source>
        <strain evidence="1">KCTC 25031</strain>
    </source>
</reference>
<keyword evidence="1" id="KW-0808">Transferase</keyword>
<dbReference type="EMBL" id="CP081303">
    <property type="protein sequence ID" value="QZE14877.1"/>
    <property type="molecule type" value="Genomic_DNA"/>
</dbReference>
<evidence type="ECO:0000313" key="2">
    <source>
        <dbReference type="Proteomes" id="UP000826212"/>
    </source>
</evidence>
<name>A0AC61NPY8_9BACT</name>
<protein>
    <submittedName>
        <fullName evidence="1">Fructosamine kinase family protein</fullName>
    </submittedName>
</protein>
<accession>A0AC61NPY8</accession>
<gene>
    <name evidence="1" type="ORF">K4L44_03175</name>
</gene>
<evidence type="ECO:0000313" key="1">
    <source>
        <dbReference type="EMBL" id="QZE14877.1"/>
    </source>
</evidence>
<keyword evidence="1" id="KW-0418">Kinase</keyword>
<sequence>MIISALTLQQIETWAGEPILTLSHEHDGVFTKTSVVTFRSGKVCFMKCTKSEAIDLRLEVKSLEIISQENVIRTPKVYCFDSSFILMEYIEKGQIGYNFFYNFGKQLASLHKITSDSFGLSFDNFIGSTLQTNIPDKATRSSWVDFFWDKRLYPQYKIAEEKGLVDEHFASSFSKLERIYPKILASVDHETPSLLHGDLWSGNYLSSKEGEVVLIDTAPYYGHREADLALISLFGGFDVEFHDGYEDAFPLEGDWERRQNIYMLYHVLNHMNIFGDAYKLQAIGLMCYYK</sequence>